<sequence>MAFSWQIVASLLVGIFSSTLIIATDVDAGYDPYLAAQAMVNMASHSWEWGTAAEALLELYNSELSVFGSDPFPGGNVPNADPEVFALQYAKQYINTNGQVFVADSAVGDPASLGVSAILIGQSDSKYIDASNRQADYILNDAPKWSNGAISQRPDVAEIWADNMAMSFPFLAYLAVQQGNASLMAETVTQCSLQRAVLKTSQFDNWQHIIGPQSQDTGLWSTGNGWAGYGMVRVLYTLQKWSGSSSMTSQASQLKSWIKDILDGALLSGFDGGLLHNYLNDGSWFGEISGTALLSAVAYRMAVNDPGMFPQKYTAWADTNRKALAQYQGNNGIFSPAVDPYSWLDRTEFTSGSPEGQAFAVYLYTAYRDCVGAGVCAAPPSSVTTISNPGIGPVDILTSLHVPITFSATSISSVQTTSSTSSIIVPTCLSTQPLCTLASCSGTFVNGQATCKSPAQAGCACFPTSTTPGFTCPTALSCGDDQCTRGFDSNGVALCTLFASGCQCIPTPANCGAEQSCGVGGCAGTFDSEGIATCKGKFETCPCIPTAENCGIEQLCDVGGCEGTFDNDGIARCKAKFATCPCLPTAANCGLEQSCGDGGCAGTFDSNGVATCKGKFATCPCIPTPENCGPEQSCGDGECAGTFDSNGIATCKGKFATCPCIPTAANCGLEQSCGAGGCAGTFDSNGVATCKGKFATCPCILTPENCGLEQSCGAGGCAGTFDSNGVATCKGKFATCPCLPTPANCGQEQSCGAGGCAGTFDSDGVAGPEGPISPEASGSPSLNEVPVQGLLRHQWRRGLRPQQMASQPVRVDSLLAHVSLRRPIVVLNKAVMIKDAQEPSTVTVLPRARENGQRVPVILRQRRVGYSRTVMSATVCDGTYNANSNVAMCRNFFQGCNCTPVPSTCGPPQSCSAGGCGGTIDSTGNEAHCCLNFAGCACSISLVWGTAFIDINQGGQGFSLQGAPNECVEFVNANNAVSSYSILGPFIQCEFYDNANCVLGGSFSEEIAVNAFSTPFTANVEPQLNDKFSSYRCYKTN</sequence>
<dbReference type="Gene3D" id="1.50.10.10">
    <property type="match status" value="1"/>
</dbReference>
<evidence type="ECO:0000256" key="1">
    <source>
        <dbReference type="ARBA" id="ARBA00022801"/>
    </source>
</evidence>
<dbReference type="InterPro" id="IPR008928">
    <property type="entry name" value="6-hairpin_glycosidase_sf"/>
</dbReference>
<evidence type="ECO:0000256" key="2">
    <source>
        <dbReference type="SAM" id="SignalP"/>
    </source>
</evidence>
<dbReference type="PANTHER" id="PTHR41814:SF1">
    <property type="entry name" value="CELLULASE"/>
    <property type="match status" value="1"/>
</dbReference>
<proteinExistence type="predicted"/>
<feature type="chain" id="PRO_5012001632" evidence="2">
    <location>
        <begin position="24"/>
        <end position="1037"/>
    </location>
</feature>
<accession>A0A1L7XA09</accession>
<protein>
    <submittedName>
        <fullName evidence="3">Uncharacterized protein</fullName>
    </submittedName>
</protein>
<keyword evidence="1" id="KW-0378">Hydrolase</keyword>
<organism evidence="3 4">
    <name type="scientific">Phialocephala subalpina</name>
    <dbReference type="NCBI Taxonomy" id="576137"/>
    <lineage>
        <taxon>Eukaryota</taxon>
        <taxon>Fungi</taxon>
        <taxon>Dikarya</taxon>
        <taxon>Ascomycota</taxon>
        <taxon>Pezizomycotina</taxon>
        <taxon>Leotiomycetes</taxon>
        <taxon>Helotiales</taxon>
        <taxon>Mollisiaceae</taxon>
        <taxon>Phialocephala</taxon>
        <taxon>Phialocephala fortinii species complex</taxon>
    </lineage>
</organism>
<dbReference type="GO" id="GO:0005975">
    <property type="term" value="P:carbohydrate metabolic process"/>
    <property type="evidence" value="ECO:0007669"/>
    <property type="project" value="InterPro"/>
</dbReference>
<keyword evidence="2" id="KW-0732">Signal</keyword>
<dbReference type="Pfam" id="PF07470">
    <property type="entry name" value="Glyco_hydro_88"/>
    <property type="match status" value="1"/>
</dbReference>
<dbReference type="GO" id="GO:0016787">
    <property type="term" value="F:hydrolase activity"/>
    <property type="evidence" value="ECO:0007669"/>
    <property type="project" value="UniProtKB-KW"/>
</dbReference>
<dbReference type="PANTHER" id="PTHR41814">
    <property type="entry name" value="EXPRESSED PROTEIN"/>
    <property type="match status" value="1"/>
</dbReference>
<reference evidence="3 4" key="1">
    <citation type="submission" date="2016-03" db="EMBL/GenBank/DDBJ databases">
        <authorList>
            <person name="Ploux O."/>
        </authorList>
    </citation>
    <scope>NUCLEOTIDE SEQUENCE [LARGE SCALE GENOMIC DNA]</scope>
    <source>
        <strain evidence="3 4">UAMH 11012</strain>
    </source>
</reference>
<evidence type="ECO:0000313" key="3">
    <source>
        <dbReference type="EMBL" id="CZR61865.1"/>
    </source>
</evidence>
<evidence type="ECO:0000313" key="4">
    <source>
        <dbReference type="Proteomes" id="UP000184330"/>
    </source>
</evidence>
<name>A0A1L7XA09_9HELO</name>
<keyword evidence="4" id="KW-1185">Reference proteome</keyword>
<gene>
    <name evidence="3" type="ORF">PAC_11762</name>
</gene>
<dbReference type="AlphaFoldDB" id="A0A1L7XA09"/>
<dbReference type="InterPro" id="IPR010905">
    <property type="entry name" value="Glyco_hydro_88"/>
</dbReference>
<dbReference type="SUPFAM" id="SSF48208">
    <property type="entry name" value="Six-hairpin glycosidases"/>
    <property type="match status" value="1"/>
</dbReference>
<dbReference type="InterPro" id="IPR012341">
    <property type="entry name" value="6hp_glycosidase-like_sf"/>
</dbReference>
<dbReference type="Proteomes" id="UP000184330">
    <property type="component" value="Unassembled WGS sequence"/>
</dbReference>
<dbReference type="OrthoDB" id="4138492at2759"/>
<dbReference type="EMBL" id="FJOG01000019">
    <property type="protein sequence ID" value="CZR61865.1"/>
    <property type="molecule type" value="Genomic_DNA"/>
</dbReference>
<feature type="signal peptide" evidence="2">
    <location>
        <begin position="1"/>
        <end position="23"/>
    </location>
</feature>